<dbReference type="GO" id="GO:0061710">
    <property type="term" value="F:L-threonylcarbamoyladenylate synthase"/>
    <property type="evidence" value="ECO:0007669"/>
    <property type="project" value="UniProtKB-EC"/>
</dbReference>
<dbReference type="PANTHER" id="PTHR17490:SF16">
    <property type="entry name" value="THREONYLCARBAMOYL-AMP SYNTHASE"/>
    <property type="match status" value="1"/>
</dbReference>
<evidence type="ECO:0000256" key="11">
    <source>
        <dbReference type="ARBA" id="ARBA00048366"/>
    </source>
</evidence>
<organism evidence="13 14">
    <name type="scientific">Anaerobacterium chartisolvens</name>
    <dbReference type="NCBI Taxonomy" id="1297424"/>
    <lineage>
        <taxon>Bacteria</taxon>
        <taxon>Bacillati</taxon>
        <taxon>Bacillota</taxon>
        <taxon>Clostridia</taxon>
        <taxon>Eubacteriales</taxon>
        <taxon>Oscillospiraceae</taxon>
        <taxon>Anaerobacterium</taxon>
    </lineage>
</organism>
<evidence type="ECO:0000256" key="1">
    <source>
        <dbReference type="ARBA" id="ARBA00004496"/>
    </source>
</evidence>
<dbReference type="InterPro" id="IPR017945">
    <property type="entry name" value="DHBP_synth_RibB-like_a/b_dom"/>
</dbReference>
<evidence type="ECO:0000313" key="14">
    <source>
        <dbReference type="Proteomes" id="UP000253034"/>
    </source>
</evidence>
<dbReference type="GO" id="GO:0005737">
    <property type="term" value="C:cytoplasm"/>
    <property type="evidence" value="ECO:0007669"/>
    <property type="project" value="UniProtKB-SubCell"/>
</dbReference>
<evidence type="ECO:0000256" key="6">
    <source>
        <dbReference type="ARBA" id="ARBA00022694"/>
    </source>
</evidence>
<dbReference type="SUPFAM" id="SSF55821">
    <property type="entry name" value="YrdC/RibB"/>
    <property type="match status" value="1"/>
</dbReference>
<comment type="subcellular location">
    <subcellularLocation>
        <location evidence="1">Cytoplasm</location>
    </subcellularLocation>
</comment>
<dbReference type="GO" id="GO:0000049">
    <property type="term" value="F:tRNA binding"/>
    <property type="evidence" value="ECO:0007669"/>
    <property type="project" value="TreeGrafter"/>
</dbReference>
<evidence type="ECO:0000256" key="8">
    <source>
        <dbReference type="ARBA" id="ARBA00022741"/>
    </source>
</evidence>
<evidence type="ECO:0000256" key="7">
    <source>
        <dbReference type="ARBA" id="ARBA00022695"/>
    </source>
</evidence>
<keyword evidence="5" id="KW-0808">Transferase</keyword>
<keyword evidence="7" id="KW-0548">Nucleotidyltransferase</keyword>
<keyword evidence="4" id="KW-0963">Cytoplasm</keyword>
<comment type="caution">
    <text evidence="13">The sequence shown here is derived from an EMBL/GenBank/DDBJ whole genome shotgun (WGS) entry which is preliminary data.</text>
</comment>
<proteinExistence type="inferred from homology"/>
<accession>A0A369AU63</accession>
<dbReference type="PROSITE" id="PS51163">
    <property type="entry name" value="YRDC"/>
    <property type="match status" value="1"/>
</dbReference>
<evidence type="ECO:0000256" key="9">
    <source>
        <dbReference type="ARBA" id="ARBA00022840"/>
    </source>
</evidence>
<dbReference type="EC" id="2.7.7.87" evidence="3"/>
<dbReference type="EMBL" id="QPJT01000021">
    <property type="protein sequence ID" value="RCX12563.1"/>
    <property type="molecule type" value="Genomic_DNA"/>
</dbReference>
<comment type="catalytic activity">
    <reaction evidence="11">
        <text>L-threonine + hydrogencarbonate + ATP = L-threonylcarbamoyladenylate + diphosphate + H2O</text>
        <dbReference type="Rhea" id="RHEA:36407"/>
        <dbReference type="ChEBI" id="CHEBI:15377"/>
        <dbReference type="ChEBI" id="CHEBI:17544"/>
        <dbReference type="ChEBI" id="CHEBI:30616"/>
        <dbReference type="ChEBI" id="CHEBI:33019"/>
        <dbReference type="ChEBI" id="CHEBI:57926"/>
        <dbReference type="ChEBI" id="CHEBI:73682"/>
        <dbReference type="EC" id="2.7.7.87"/>
    </reaction>
</comment>
<dbReference type="Proteomes" id="UP000253034">
    <property type="component" value="Unassembled WGS sequence"/>
</dbReference>
<dbReference type="InterPro" id="IPR006070">
    <property type="entry name" value="Sua5-like_dom"/>
</dbReference>
<feature type="domain" description="YrdC-like" evidence="12">
    <location>
        <begin position="9"/>
        <end position="193"/>
    </location>
</feature>
<dbReference type="Gene3D" id="3.90.870.10">
    <property type="entry name" value="DHBP synthase"/>
    <property type="match status" value="1"/>
</dbReference>
<dbReference type="AlphaFoldDB" id="A0A369AU63"/>
<dbReference type="GO" id="GO:0006450">
    <property type="term" value="P:regulation of translational fidelity"/>
    <property type="evidence" value="ECO:0007669"/>
    <property type="project" value="TreeGrafter"/>
</dbReference>
<evidence type="ECO:0000256" key="10">
    <source>
        <dbReference type="ARBA" id="ARBA00029774"/>
    </source>
</evidence>
<keyword evidence="14" id="KW-1185">Reference proteome</keyword>
<comment type="similarity">
    <text evidence="2">Belongs to the SUA5 family.</text>
</comment>
<evidence type="ECO:0000256" key="2">
    <source>
        <dbReference type="ARBA" id="ARBA00007663"/>
    </source>
</evidence>
<evidence type="ECO:0000259" key="12">
    <source>
        <dbReference type="PROSITE" id="PS51163"/>
    </source>
</evidence>
<evidence type="ECO:0000313" key="13">
    <source>
        <dbReference type="EMBL" id="RCX12563.1"/>
    </source>
</evidence>
<name>A0A369AU63_9FIRM</name>
<dbReference type="InterPro" id="IPR050156">
    <property type="entry name" value="TC-AMP_synthase_SUA5"/>
</dbReference>
<evidence type="ECO:0000256" key="3">
    <source>
        <dbReference type="ARBA" id="ARBA00012584"/>
    </source>
</evidence>
<keyword evidence="8" id="KW-0547">Nucleotide-binding</keyword>
<dbReference type="GO" id="GO:0003725">
    <property type="term" value="F:double-stranded RNA binding"/>
    <property type="evidence" value="ECO:0007669"/>
    <property type="project" value="InterPro"/>
</dbReference>
<gene>
    <name evidence="13" type="ORF">DFR58_12167</name>
</gene>
<dbReference type="RefSeq" id="WP_170138192.1">
    <property type="nucleotide sequence ID" value="NZ_QPJT01000021.1"/>
</dbReference>
<dbReference type="GO" id="GO:0008033">
    <property type="term" value="P:tRNA processing"/>
    <property type="evidence" value="ECO:0007669"/>
    <property type="project" value="UniProtKB-KW"/>
</dbReference>
<keyword evidence="6" id="KW-0819">tRNA processing</keyword>
<evidence type="ECO:0000256" key="5">
    <source>
        <dbReference type="ARBA" id="ARBA00022679"/>
    </source>
</evidence>
<sequence length="212" mass="23522">MYKVLKPCKETYRLAGEAIRQGKVIVVPTDAVYAVVCDAFNEKAVSRLREIRQSPEGKPLSLIIDKNDIEKFCEVGNDLLKEIIEVLLPGKVSFLINKKGDVFKHAVPDSDAICVFWQDNETKGVYEESNTVLAISSANKAGAAEATTLSQALEYFGEEIELYIDSGEERGSKGTTQLDIRGESIKVMRESPMCPLEHINKILKDKGVDIKL</sequence>
<reference evidence="13 14" key="1">
    <citation type="submission" date="2018-07" db="EMBL/GenBank/DDBJ databases">
        <title>Genomic Encyclopedia of Type Strains, Phase IV (KMG-IV): sequencing the most valuable type-strain genomes for metagenomic binning, comparative biology and taxonomic classification.</title>
        <authorList>
            <person name="Goeker M."/>
        </authorList>
    </citation>
    <scope>NUCLEOTIDE SEQUENCE [LARGE SCALE GENOMIC DNA]</scope>
    <source>
        <strain evidence="13 14">DSM 27016</strain>
    </source>
</reference>
<dbReference type="PANTHER" id="PTHR17490">
    <property type="entry name" value="SUA5"/>
    <property type="match status" value="1"/>
</dbReference>
<evidence type="ECO:0000256" key="4">
    <source>
        <dbReference type="ARBA" id="ARBA00022490"/>
    </source>
</evidence>
<keyword evidence="9" id="KW-0067">ATP-binding</keyword>
<dbReference type="Pfam" id="PF01300">
    <property type="entry name" value="Sua5_yciO_yrdC"/>
    <property type="match status" value="1"/>
</dbReference>
<protein>
    <recommendedName>
        <fullName evidence="10">L-threonylcarbamoyladenylate synthase</fullName>
        <ecNumber evidence="3">2.7.7.87</ecNumber>
    </recommendedName>
    <alternativeName>
        <fullName evidence="10">L-threonylcarbamoyladenylate synthase</fullName>
    </alternativeName>
</protein>
<dbReference type="GO" id="GO:0005524">
    <property type="term" value="F:ATP binding"/>
    <property type="evidence" value="ECO:0007669"/>
    <property type="project" value="UniProtKB-KW"/>
</dbReference>